<dbReference type="HOGENOM" id="CLU_036604_0_4_11"/>
<sequence length="307" mass="31892">MSATTLPTCTLALDIGGTKIAFALVPDANPTTTIGTDRLKTKAGDGPLEQTRQALISGLAKAQELGFHIARVGIGAPGVILAPRGEIAYNGDTLSNWARTDLRGLVQEVLGVPLAVHNDVRIWAYGEHHLGAGQSLQGRVLYVSLGTGVGAAVIDNGELMSGPTGSAGEFAEIRCSDFAGRSDRCENIASGTGLTKYYVEATGNPLELPDIMHKWHEEDELTRRIINGNLRGFGQALGALVTFLDLSAVVIGGGVSGIGAPVIDPISEGISDTILKPNVGVRVLTTSLGSDAAVLAAACYARDHAFL</sequence>
<dbReference type="RefSeq" id="WP_015652083.1">
    <property type="nucleotide sequence ID" value="NC_020506.1"/>
</dbReference>
<dbReference type="eggNOG" id="COG1940">
    <property type="taxonomic scope" value="Bacteria"/>
</dbReference>
<name>M1UVT3_9CORY</name>
<dbReference type="Pfam" id="PF00480">
    <property type="entry name" value="ROK"/>
    <property type="match status" value="1"/>
</dbReference>
<dbReference type="InterPro" id="IPR043129">
    <property type="entry name" value="ATPase_NBD"/>
</dbReference>
<accession>M1UVT3</accession>
<evidence type="ECO:0000313" key="2">
    <source>
        <dbReference type="EMBL" id="AGG67657.1"/>
    </source>
</evidence>
<dbReference type="EMBL" id="CP004354">
    <property type="protein sequence ID" value="AGG67657.1"/>
    <property type="molecule type" value="Genomic_DNA"/>
</dbReference>
<dbReference type="AlphaFoldDB" id="M1UVT3"/>
<evidence type="ECO:0000313" key="3">
    <source>
        <dbReference type="Proteomes" id="UP000011760"/>
    </source>
</evidence>
<dbReference type="Proteomes" id="UP000011760">
    <property type="component" value="Chromosome"/>
</dbReference>
<dbReference type="PANTHER" id="PTHR18964">
    <property type="entry name" value="ROK (REPRESSOR, ORF, KINASE) FAMILY"/>
    <property type="match status" value="1"/>
</dbReference>
<dbReference type="STRING" id="1121353.H924_11145"/>
<gene>
    <name evidence="2" type="ORF">H924_11145</name>
</gene>
<comment type="similarity">
    <text evidence="1">Belongs to the ROK (NagC/XylR) family.</text>
</comment>
<dbReference type="OrthoDB" id="8772678at2"/>
<keyword evidence="3" id="KW-1185">Reference proteome</keyword>
<protein>
    <submittedName>
        <fullName evidence="2">ROK family transcriptional regulator</fullName>
    </submittedName>
</protein>
<dbReference type="InterPro" id="IPR000600">
    <property type="entry name" value="ROK"/>
</dbReference>
<reference evidence="2 3" key="1">
    <citation type="submission" date="2013-02" db="EMBL/GenBank/DDBJ databases">
        <title>The complete genome sequence of Corynebacterium callunae DSM 20147.</title>
        <authorList>
            <person name="Ruckert C."/>
            <person name="Albersmeier A."/>
            <person name="Kalinowski J."/>
        </authorList>
    </citation>
    <scope>NUCLEOTIDE SEQUENCE [LARGE SCALE GENOMIC DNA]</scope>
    <source>
        <strain evidence="2 3">DSM 20147</strain>
    </source>
</reference>
<proteinExistence type="inferred from homology"/>
<dbReference type="PATRIC" id="fig|1121353.3.peg.2278"/>
<dbReference type="KEGG" id="ccn:H924_11145"/>
<evidence type="ECO:0000256" key="1">
    <source>
        <dbReference type="ARBA" id="ARBA00006479"/>
    </source>
</evidence>
<dbReference type="Gene3D" id="3.30.420.40">
    <property type="match status" value="2"/>
</dbReference>
<organism evidence="2 3">
    <name type="scientific">Corynebacterium callunae DSM 20147</name>
    <dbReference type="NCBI Taxonomy" id="1121353"/>
    <lineage>
        <taxon>Bacteria</taxon>
        <taxon>Bacillati</taxon>
        <taxon>Actinomycetota</taxon>
        <taxon>Actinomycetes</taxon>
        <taxon>Mycobacteriales</taxon>
        <taxon>Corynebacteriaceae</taxon>
        <taxon>Corynebacterium</taxon>
    </lineage>
</organism>
<dbReference type="SUPFAM" id="SSF53067">
    <property type="entry name" value="Actin-like ATPase domain"/>
    <property type="match status" value="1"/>
</dbReference>
<dbReference type="PANTHER" id="PTHR18964:SF169">
    <property type="entry name" value="N-ACETYLMANNOSAMINE KINASE"/>
    <property type="match status" value="1"/>
</dbReference>